<sequence length="189" mass="20585">MWTLSHYLDVPELLVFLLLAGVLQSLRRGEDQKSRLWMVAIGLIALEGIARIVYLVPLSNQAHRLSHVVALDAYVIAAFVFLYAAICPVKDLRRPVALLTICALPPLAMLAMYAEWVTSPLAFVSVGVSGFVLSLAAVVTLRYPFIWSAALTLAWAPIILIFGIGELRAGAYTTLAILFAFAGIAFARV</sequence>
<keyword evidence="1" id="KW-0472">Membrane</keyword>
<keyword evidence="3" id="KW-1185">Reference proteome</keyword>
<accession>A0ABW1ZDZ1</accession>
<feature type="transmembrane region" description="Helical" evidence="1">
    <location>
        <begin position="68"/>
        <end position="89"/>
    </location>
</feature>
<feature type="transmembrane region" description="Helical" evidence="1">
    <location>
        <begin position="120"/>
        <end position="138"/>
    </location>
</feature>
<evidence type="ECO:0000313" key="3">
    <source>
        <dbReference type="Proteomes" id="UP001596391"/>
    </source>
</evidence>
<protein>
    <submittedName>
        <fullName evidence="2">Uncharacterized protein</fullName>
    </submittedName>
</protein>
<dbReference type="EMBL" id="JBHSWI010000001">
    <property type="protein sequence ID" value="MFC6647314.1"/>
    <property type="molecule type" value="Genomic_DNA"/>
</dbReference>
<comment type="caution">
    <text evidence="2">The sequence shown here is derived from an EMBL/GenBank/DDBJ whole genome shotgun (WGS) entry which is preliminary data.</text>
</comment>
<feature type="transmembrane region" description="Helical" evidence="1">
    <location>
        <begin position="6"/>
        <end position="24"/>
    </location>
</feature>
<proteinExistence type="predicted"/>
<keyword evidence="1" id="KW-0812">Transmembrane</keyword>
<reference evidence="3" key="1">
    <citation type="journal article" date="2019" name="Int. J. Syst. Evol. Microbiol.">
        <title>The Global Catalogue of Microorganisms (GCM) 10K type strain sequencing project: providing services to taxonomists for standard genome sequencing and annotation.</title>
        <authorList>
            <consortium name="The Broad Institute Genomics Platform"/>
            <consortium name="The Broad Institute Genome Sequencing Center for Infectious Disease"/>
            <person name="Wu L."/>
            <person name="Ma J."/>
        </authorList>
    </citation>
    <scope>NUCLEOTIDE SEQUENCE [LARGE SCALE GENOMIC DNA]</scope>
    <source>
        <strain evidence="3">CGMCC 1.16026</strain>
    </source>
</reference>
<feature type="transmembrane region" description="Helical" evidence="1">
    <location>
        <begin position="170"/>
        <end position="187"/>
    </location>
</feature>
<gene>
    <name evidence="2" type="ORF">ACFQBQ_17405</name>
</gene>
<evidence type="ECO:0000256" key="1">
    <source>
        <dbReference type="SAM" id="Phobius"/>
    </source>
</evidence>
<keyword evidence="1" id="KW-1133">Transmembrane helix</keyword>
<feature type="transmembrane region" description="Helical" evidence="1">
    <location>
        <begin position="36"/>
        <end position="56"/>
    </location>
</feature>
<organism evidence="2 3">
    <name type="scientific">Granulicella cerasi</name>
    <dbReference type="NCBI Taxonomy" id="741063"/>
    <lineage>
        <taxon>Bacteria</taxon>
        <taxon>Pseudomonadati</taxon>
        <taxon>Acidobacteriota</taxon>
        <taxon>Terriglobia</taxon>
        <taxon>Terriglobales</taxon>
        <taxon>Acidobacteriaceae</taxon>
        <taxon>Granulicella</taxon>
    </lineage>
</organism>
<dbReference type="Proteomes" id="UP001596391">
    <property type="component" value="Unassembled WGS sequence"/>
</dbReference>
<evidence type="ECO:0000313" key="2">
    <source>
        <dbReference type="EMBL" id="MFC6647314.1"/>
    </source>
</evidence>
<feature type="transmembrane region" description="Helical" evidence="1">
    <location>
        <begin position="145"/>
        <end position="164"/>
    </location>
</feature>
<dbReference type="RefSeq" id="WP_390236187.1">
    <property type="nucleotide sequence ID" value="NZ_JBHSWI010000001.1"/>
</dbReference>
<feature type="transmembrane region" description="Helical" evidence="1">
    <location>
        <begin position="96"/>
        <end position="114"/>
    </location>
</feature>
<name>A0ABW1ZDZ1_9BACT</name>